<keyword evidence="2" id="KW-0732">Signal</keyword>
<comment type="caution">
    <text evidence="3">The sequence shown here is derived from an EMBL/GenBank/DDBJ whole genome shotgun (WGS) entry which is preliminary data.</text>
</comment>
<dbReference type="EMBL" id="JAPCWZ010000009">
    <property type="protein sequence ID" value="KAK8851127.1"/>
    <property type="molecule type" value="Genomic_DNA"/>
</dbReference>
<evidence type="ECO:0000313" key="4">
    <source>
        <dbReference type="Proteomes" id="UP001390339"/>
    </source>
</evidence>
<name>A0ABR2HR00_9PEZI</name>
<dbReference type="PANTHER" id="PTHR35043">
    <property type="entry name" value="TRANSCRIPTION FACTOR DOMAIN-CONTAINING PROTEIN"/>
    <property type="match status" value="1"/>
</dbReference>
<feature type="chain" id="PRO_5047285867" evidence="2">
    <location>
        <begin position="24"/>
        <end position="157"/>
    </location>
</feature>
<feature type="signal peptide" evidence="2">
    <location>
        <begin position="1"/>
        <end position="23"/>
    </location>
</feature>
<gene>
    <name evidence="3" type="ORF">PGQ11_013606</name>
</gene>
<protein>
    <submittedName>
        <fullName evidence="3">Uncharacterized protein</fullName>
    </submittedName>
</protein>
<evidence type="ECO:0000256" key="2">
    <source>
        <dbReference type="SAM" id="SignalP"/>
    </source>
</evidence>
<keyword evidence="1" id="KW-0472">Membrane</keyword>
<feature type="transmembrane region" description="Helical" evidence="1">
    <location>
        <begin position="87"/>
        <end position="109"/>
    </location>
</feature>
<dbReference type="Proteomes" id="UP001390339">
    <property type="component" value="Unassembled WGS sequence"/>
</dbReference>
<keyword evidence="1" id="KW-1133">Transmembrane helix</keyword>
<reference evidence="3 4" key="1">
    <citation type="journal article" date="2024" name="IMA Fungus">
        <title>Apiospora arundinis, a panoply of carbohydrate-active enzymes and secondary metabolites.</title>
        <authorList>
            <person name="Sorensen T."/>
            <person name="Petersen C."/>
            <person name="Muurmann A.T."/>
            <person name="Christiansen J.V."/>
            <person name="Brundto M.L."/>
            <person name="Overgaard C.K."/>
            <person name="Boysen A.T."/>
            <person name="Wollenberg R.D."/>
            <person name="Larsen T.O."/>
            <person name="Sorensen J.L."/>
            <person name="Nielsen K.L."/>
            <person name="Sondergaard T.E."/>
        </authorList>
    </citation>
    <scope>NUCLEOTIDE SEQUENCE [LARGE SCALE GENOMIC DNA]</scope>
    <source>
        <strain evidence="3 4">AAU 773</strain>
    </source>
</reference>
<keyword evidence="1" id="KW-0812">Transmembrane</keyword>
<organism evidence="3 4">
    <name type="scientific">Apiospora arundinis</name>
    <dbReference type="NCBI Taxonomy" id="335852"/>
    <lineage>
        <taxon>Eukaryota</taxon>
        <taxon>Fungi</taxon>
        <taxon>Dikarya</taxon>
        <taxon>Ascomycota</taxon>
        <taxon>Pezizomycotina</taxon>
        <taxon>Sordariomycetes</taxon>
        <taxon>Xylariomycetidae</taxon>
        <taxon>Amphisphaeriales</taxon>
        <taxon>Apiosporaceae</taxon>
        <taxon>Apiospora</taxon>
    </lineage>
</organism>
<keyword evidence="4" id="KW-1185">Reference proteome</keyword>
<accession>A0ABR2HR00</accession>
<sequence>MLKRLGLLFISSILLCSFPLTHCQTNTTLVVQSHPVDWQAESEHRGTWGIITNCLTTIFACTWSIQHLNVPLSSDGSWSRRWRGAKWMTITILFPEFMVVHALFELLMATKALQKMNTRGNFHGGGYHFHKFPNFHNLHNFHNFLHHYNLLQLSQQG</sequence>
<evidence type="ECO:0000313" key="3">
    <source>
        <dbReference type="EMBL" id="KAK8851127.1"/>
    </source>
</evidence>
<proteinExistence type="predicted"/>
<dbReference type="PANTHER" id="PTHR35043:SF8">
    <property type="entry name" value="DUF4220 DOMAIN-CONTAINING PROTEIN"/>
    <property type="match status" value="1"/>
</dbReference>
<evidence type="ECO:0000256" key="1">
    <source>
        <dbReference type="SAM" id="Phobius"/>
    </source>
</evidence>